<dbReference type="GO" id="GO:0006225">
    <property type="term" value="P:UDP biosynthetic process"/>
    <property type="evidence" value="ECO:0007669"/>
    <property type="project" value="TreeGrafter"/>
</dbReference>
<dbReference type="GO" id="GO:0044210">
    <property type="term" value="P:'de novo' CTP biosynthetic process"/>
    <property type="evidence" value="ECO:0007669"/>
    <property type="project" value="UniProtKB-UniRule"/>
</dbReference>
<accession>A0A9E2KW36</accession>
<dbReference type="GO" id="GO:0005524">
    <property type="term" value="F:ATP binding"/>
    <property type="evidence" value="ECO:0007669"/>
    <property type="project" value="UniProtKB-KW"/>
</dbReference>
<sequence length="235" mass="26100">MKKRILIKVSGAYLKGENSSFDIEKIKNLSQQIKTLTKDYQIGLVVGGGNIFRGNLASNYTLDHNIGDQIGMLATVMNGILLQDIFLNNNIKTKVFSAIKIDSVCEQFNFRKVNDALNNDEVCIFVSGTGSPFFTTDTGASLRACEIHADIILMGKNGVDGVYDKDPTKHNDAKRFESLTYKEVIDMNLKVMDLSSLVMCQENNISLLVFNIDEPNCFIKALNNEIKSTKIDKGV</sequence>
<dbReference type="GO" id="GO:0005737">
    <property type="term" value="C:cytoplasm"/>
    <property type="evidence" value="ECO:0007669"/>
    <property type="project" value="UniProtKB-SubCell"/>
</dbReference>
<comment type="catalytic activity">
    <reaction evidence="10 11">
        <text>UMP + ATP = UDP + ADP</text>
        <dbReference type="Rhea" id="RHEA:24400"/>
        <dbReference type="ChEBI" id="CHEBI:30616"/>
        <dbReference type="ChEBI" id="CHEBI:57865"/>
        <dbReference type="ChEBI" id="CHEBI:58223"/>
        <dbReference type="ChEBI" id="CHEBI:456216"/>
        <dbReference type="EC" id="2.7.4.22"/>
    </reaction>
</comment>
<evidence type="ECO:0000256" key="6">
    <source>
        <dbReference type="ARBA" id="ARBA00022741"/>
    </source>
</evidence>
<feature type="binding site" evidence="11">
    <location>
        <begin position="8"/>
        <end position="11"/>
    </location>
    <ligand>
        <name>ATP</name>
        <dbReference type="ChEBI" id="CHEBI:30616"/>
    </ligand>
</feature>
<feature type="binding site" evidence="11">
    <location>
        <position position="49"/>
    </location>
    <ligand>
        <name>ATP</name>
        <dbReference type="ChEBI" id="CHEBI:30616"/>
    </ligand>
</feature>
<comment type="subunit">
    <text evidence="11">Homohexamer.</text>
</comment>
<feature type="binding site" evidence="11">
    <location>
        <position position="53"/>
    </location>
    <ligand>
        <name>ATP</name>
        <dbReference type="ChEBI" id="CHEBI:30616"/>
    </ligand>
</feature>
<evidence type="ECO:0000256" key="10">
    <source>
        <dbReference type="ARBA" id="ARBA00047767"/>
    </source>
</evidence>
<dbReference type="Proteomes" id="UP000824247">
    <property type="component" value="Unassembled WGS sequence"/>
</dbReference>
<keyword evidence="5 11" id="KW-0808">Transferase</keyword>
<keyword evidence="7 11" id="KW-0418">Kinase</keyword>
<dbReference type="GO" id="GO:0033862">
    <property type="term" value="F:UMP kinase activity"/>
    <property type="evidence" value="ECO:0007669"/>
    <property type="project" value="UniProtKB-EC"/>
</dbReference>
<dbReference type="Gene3D" id="3.40.1160.10">
    <property type="entry name" value="Acetylglutamate kinase-like"/>
    <property type="match status" value="1"/>
</dbReference>
<evidence type="ECO:0000256" key="11">
    <source>
        <dbReference type="HAMAP-Rule" id="MF_01220"/>
    </source>
</evidence>
<gene>
    <name evidence="11 13" type="primary">pyrH</name>
    <name evidence="13" type="ORF">H9897_01055</name>
</gene>
<keyword evidence="6 11" id="KW-0547">Nucleotide-binding</keyword>
<evidence type="ECO:0000313" key="14">
    <source>
        <dbReference type="Proteomes" id="UP000824247"/>
    </source>
</evidence>
<name>A0A9E2KW36_9BACT</name>
<dbReference type="FunFam" id="3.40.1160.10:FF:000001">
    <property type="entry name" value="Uridylate kinase"/>
    <property type="match status" value="1"/>
</dbReference>
<dbReference type="InterPro" id="IPR001048">
    <property type="entry name" value="Asp/Glu/Uridylate_kinase"/>
</dbReference>
<dbReference type="Pfam" id="PF00696">
    <property type="entry name" value="AA_kinase"/>
    <property type="match status" value="1"/>
</dbReference>
<comment type="pathway">
    <text evidence="2 11">Pyrimidine metabolism; CTP biosynthesis via de novo pathway; UDP from UMP (UMPK route): step 1/1.</text>
</comment>
<evidence type="ECO:0000256" key="9">
    <source>
        <dbReference type="ARBA" id="ARBA00022975"/>
    </source>
</evidence>
<proteinExistence type="inferred from homology"/>
<evidence type="ECO:0000259" key="12">
    <source>
        <dbReference type="Pfam" id="PF00696"/>
    </source>
</evidence>
<feature type="binding site" evidence="11">
    <location>
        <position position="166"/>
    </location>
    <ligand>
        <name>ATP</name>
        <dbReference type="ChEBI" id="CHEBI:30616"/>
    </ligand>
</feature>
<evidence type="ECO:0000256" key="5">
    <source>
        <dbReference type="ARBA" id="ARBA00022679"/>
    </source>
</evidence>
<organism evidence="13 14">
    <name type="scientific">Candidatus Ureaplasma intestinipullorum</name>
    <dbReference type="NCBI Taxonomy" id="2838770"/>
    <lineage>
        <taxon>Bacteria</taxon>
        <taxon>Bacillati</taxon>
        <taxon>Mycoplasmatota</taxon>
        <taxon>Mycoplasmoidales</taxon>
        <taxon>Mycoplasmoidaceae</taxon>
        <taxon>Ureaplasma</taxon>
    </lineage>
</organism>
<reference evidence="13" key="2">
    <citation type="submission" date="2021-04" db="EMBL/GenBank/DDBJ databases">
        <authorList>
            <person name="Gilroy R."/>
        </authorList>
    </citation>
    <scope>NUCLEOTIDE SEQUENCE</scope>
    <source>
        <strain evidence="13">A5-1222</strain>
    </source>
</reference>
<keyword evidence="4 11" id="KW-0963">Cytoplasm</keyword>
<feature type="binding site" evidence="11">
    <location>
        <position position="163"/>
    </location>
    <ligand>
        <name>ATP</name>
        <dbReference type="ChEBI" id="CHEBI:30616"/>
    </ligand>
</feature>
<feature type="domain" description="Aspartate/glutamate/uridylate kinase" evidence="12">
    <location>
        <begin position="3"/>
        <end position="211"/>
    </location>
</feature>
<dbReference type="HAMAP" id="MF_01220_B">
    <property type="entry name" value="PyrH_B"/>
    <property type="match status" value="1"/>
</dbReference>
<evidence type="ECO:0000256" key="4">
    <source>
        <dbReference type="ARBA" id="ARBA00022490"/>
    </source>
</evidence>
<feature type="binding site" evidence="11">
    <location>
        <position position="48"/>
    </location>
    <ligand>
        <name>UMP</name>
        <dbReference type="ChEBI" id="CHEBI:57865"/>
    </ligand>
</feature>
<dbReference type="PANTHER" id="PTHR42833:SF4">
    <property type="entry name" value="URIDYLATE KINASE PUMPKIN, CHLOROPLASTIC"/>
    <property type="match status" value="1"/>
</dbReference>
<dbReference type="AlphaFoldDB" id="A0A9E2KW36"/>
<feature type="binding site" evidence="11">
    <location>
        <position position="68"/>
    </location>
    <ligand>
        <name>UMP</name>
        <dbReference type="ChEBI" id="CHEBI:57865"/>
    </ligand>
</feature>
<dbReference type="InterPro" id="IPR015963">
    <property type="entry name" value="Uridylate_kinase_bac"/>
</dbReference>
<comment type="subcellular location">
    <subcellularLocation>
        <location evidence="1 11">Cytoplasm</location>
    </subcellularLocation>
</comment>
<feature type="binding site" evidence="11">
    <location>
        <position position="157"/>
    </location>
    <ligand>
        <name>ATP</name>
        <dbReference type="ChEBI" id="CHEBI:30616"/>
    </ligand>
</feature>
<evidence type="ECO:0000256" key="2">
    <source>
        <dbReference type="ARBA" id="ARBA00004791"/>
    </source>
</evidence>
<dbReference type="SUPFAM" id="SSF53633">
    <property type="entry name" value="Carbamate kinase-like"/>
    <property type="match status" value="1"/>
</dbReference>
<comment type="function">
    <text evidence="11">Catalyzes the reversible phosphorylation of UMP to UDP.</text>
</comment>
<evidence type="ECO:0000256" key="1">
    <source>
        <dbReference type="ARBA" id="ARBA00004496"/>
    </source>
</evidence>
<dbReference type="CDD" id="cd04254">
    <property type="entry name" value="AAK_UMPK-PyrH-Ec"/>
    <property type="match status" value="1"/>
</dbReference>
<dbReference type="InterPro" id="IPR011817">
    <property type="entry name" value="Uridylate_kinase"/>
</dbReference>
<protein>
    <recommendedName>
        <fullName evidence="11">Uridylate kinase</fullName>
        <shortName evidence="11">UK</shortName>
        <ecNumber evidence="11">2.7.4.22</ecNumber>
    </recommendedName>
    <alternativeName>
        <fullName evidence="11">Uridine monophosphate kinase</fullName>
        <shortName evidence="11">UMP kinase</shortName>
        <shortName evidence="11">UMPK</shortName>
    </alternativeName>
</protein>
<evidence type="ECO:0000256" key="7">
    <source>
        <dbReference type="ARBA" id="ARBA00022777"/>
    </source>
</evidence>
<evidence type="ECO:0000313" key="13">
    <source>
        <dbReference type="EMBL" id="MBU3830738.1"/>
    </source>
</evidence>
<dbReference type="PANTHER" id="PTHR42833">
    <property type="entry name" value="URIDYLATE KINASE"/>
    <property type="match status" value="1"/>
</dbReference>
<keyword evidence="8 11" id="KW-0067">ATP-binding</keyword>
<dbReference type="EMBL" id="JAHLFM010000017">
    <property type="protein sequence ID" value="MBU3830738.1"/>
    <property type="molecule type" value="Genomic_DNA"/>
</dbReference>
<comment type="caution">
    <text evidence="11">Lacks conserved residue(s) required for the propagation of feature annotation.</text>
</comment>
<comment type="caution">
    <text evidence="13">The sequence shown here is derived from an EMBL/GenBank/DDBJ whole genome shotgun (WGS) entry which is preliminary data.</text>
</comment>
<comment type="similarity">
    <text evidence="3 11">Belongs to the UMP kinase family.</text>
</comment>
<reference evidence="13" key="1">
    <citation type="journal article" date="2021" name="PeerJ">
        <title>Extensive microbial diversity within the chicken gut microbiome revealed by metagenomics and culture.</title>
        <authorList>
            <person name="Gilroy R."/>
            <person name="Ravi A."/>
            <person name="Getino M."/>
            <person name="Pursley I."/>
            <person name="Horton D.L."/>
            <person name="Alikhan N.F."/>
            <person name="Baker D."/>
            <person name="Gharbi K."/>
            <person name="Hall N."/>
            <person name="Watson M."/>
            <person name="Adriaenssens E.M."/>
            <person name="Foster-Nyarko E."/>
            <person name="Jarju S."/>
            <person name="Secka A."/>
            <person name="Antonio M."/>
            <person name="Oren A."/>
            <person name="Chaudhuri R.R."/>
            <person name="La Ragione R."/>
            <person name="Hildebrand F."/>
            <person name="Pallen M.J."/>
        </authorList>
    </citation>
    <scope>NUCLEOTIDE SEQUENCE</scope>
    <source>
        <strain evidence="13">A5-1222</strain>
    </source>
</reference>
<evidence type="ECO:0000256" key="3">
    <source>
        <dbReference type="ARBA" id="ARBA00007614"/>
    </source>
</evidence>
<dbReference type="InterPro" id="IPR036393">
    <property type="entry name" value="AceGlu_kinase-like_sf"/>
</dbReference>
<comment type="activity regulation">
    <text evidence="11">Inhibited by UTP.</text>
</comment>
<feature type="binding site" evidence="11">
    <location>
        <begin position="129"/>
        <end position="136"/>
    </location>
    <ligand>
        <name>UMP</name>
        <dbReference type="ChEBI" id="CHEBI:57865"/>
    </ligand>
</feature>
<keyword evidence="9 11" id="KW-0665">Pyrimidine biosynthesis</keyword>
<evidence type="ECO:0000256" key="8">
    <source>
        <dbReference type="ARBA" id="ARBA00022840"/>
    </source>
</evidence>
<dbReference type="EC" id="2.7.4.22" evidence="11"/>
<dbReference type="NCBIfam" id="TIGR02075">
    <property type="entry name" value="pyrH_bact"/>
    <property type="match status" value="1"/>
</dbReference>
<dbReference type="PIRSF" id="PIRSF005650">
    <property type="entry name" value="Uridylate_kin"/>
    <property type="match status" value="1"/>
</dbReference>